<evidence type="ECO:0000313" key="3">
    <source>
        <dbReference type="Proteomes" id="UP001499947"/>
    </source>
</evidence>
<reference evidence="2 3" key="1">
    <citation type="journal article" date="2019" name="Int. J. Syst. Evol. Microbiol.">
        <title>The Global Catalogue of Microorganisms (GCM) 10K type strain sequencing project: providing services to taxonomists for standard genome sequencing and annotation.</title>
        <authorList>
            <consortium name="The Broad Institute Genomics Platform"/>
            <consortium name="The Broad Institute Genome Sequencing Center for Infectious Disease"/>
            <person name="Wu L."/>
            <person name="Ma J."/>
        </authorList>
    </citation>
    <scope>NUCLEOTIDE SEQUENCE [LARGE SCALE GENOMIC DNA]</scope>
    <source>
        <strain evidence="2 3">JCM 13244</strain>
    </source>
</reference>
<accession>A0ABN2JJN9</accession>
<evidence type="ECO:0000313" key="2">
    <source>
        <dbReference type="EMBL" id="GAA1727395.1"/>
    </source>
</evidence>
<keyword evidence="3" id="KW-1185">Reference proteome</keyword>
<dbReference type="EMBL" id="BAAALR010000118">
    <property type="protein sequence ID" value="GAA1727395.1"/>
    <property type="molecule type" value="Genomic_DNA"/>
</dbReference>
<gene>
    <name evidence="2" type="ORF">GCM10009680_80860</name>
</gene>
<feature type="region of interest" description="Disordered" evidence="1">
    <location>
        <begin position="1"/>
        <end position="68"/>
    </location>
</feature>
<evidence type="ECO:0000256" key="1">
    <source>
        <dbReference type="SAM" id="MobiDB-lite"/>
    </source>
</evidence>
<proteinExistence type="predicted"/>
<name>A0ABN2JJN9_9ACTN</name>
<protein>
    <recommendedName>
        <fullName evidence="4">Transposase</fullName>
    </recommendedName>
</protein>
<dbReference type="Proteomes" id="UP001499947">
    <property type="component" value="Unassembled WGS sequence"/>
</dbReference>
<evidence type="ECO:0008006" key="4">
    <source>
        <dbReference type="Google" id="ProtNLM"/>
    </source>
</evidence>
<sequence length="116" mass="13015">MTPPLTRGRPGRSASRDASPGTTPAASGKRHTPLQHRPDEENQRANRQHKGSRGGRPPGFDRTIYKPRNEVERTINALKSFRAVATRFDKRAYVFHGTVTVASIRLWLRSRPTGET</sequence>
<organism evidence="2 3">
    <name type="scientific">Streptomyces yatensis</name>
    <dbReference type="NCBI Taxonomy" id="155177"/>
    <lineage>
        <taxon>Bacteria</taxon>
        <taxon>Bacillati</taxon>
        <taxon>Actinomycetota</taxon>
        <taxon>Actinomycetes</taxon>
        <taxon>Kitasatosporales</taxon>
        <taxon>Streptomycetaceae</taxon>
        <taxon>Streptomyces</taxon>
        <taxon>Streptomyces violaceusniger group</taxon>
    </lineage>
</organism>
<comment type="caution">
    <text evidence="2">The sequence shown here is derived from an EMBL/GenBank/DDBJ whole genome shotgun (WGS) entry which is preliminary data.</text>
</comment>